<comment type="caution">
    <text evidence="7">The sequence shown here is derived from an EMBL/GenBank/DDBJ whole genome shotgun (WGS) entry which is preliminary data.</text>
</comment>
<sequence>MSSDIAIKIDGLSKSYHIFDKPRDRLLQMLFGKYKQYYKEFWALNTLSLEIRKGETIGLIGRNGSGKSTLLQLICGTLNATTGTITTNGRVAALLELGSGFNPEFTGRENVYLNAAMLGLTEAEITERFDDIAAFADIGDFIEQPVKTYSSGMYVRLAFAVVAHVNADILVIDEALAVGDAVFTQKCMRFLRRFQENGTILFVSHDIGAVTSLCQRAYWLDKGVLRMSGTPKDISAAYMADIYEAQQGASATPPRKQANTETSPAQIVEPAPAVFRDMRLDFVQHTQFRNDIQLFTFEENAKAFGKGGASIENVQLRDTEDRPLQWVVGGERVKLHVSCRAHQDIHSPIVGFFIKDRLGQVLFGDNTYLSHMDSPLSVPANQAFSATFAFPMPILPVGDYSINVALAEGNQQDHVQHQWIHEALIFRSTSTSITTGLVGVPMEAIQLKLSDGN</sequence>
<protein>
    <submittedName>
        <fullName evidence="7">Vitamin B12 import ATP-binding protein BtuD</fullName>
    </submittedName>
</protein>
<keyword evidence="3" id="KW-0472">Membrane</keyword>
<proteinExistence type="inferred from homology"/>
<keyword evidence="4" id="KW-0547">Nucleotide-binding</keyword>
<dbReference type="CDD" id="cd03220">
    <property type="entry name" value="ABC_KpsT_Wzt"/>
    <property type="match status" value="1"/>
</dbReference>
<evidence type="ECO:0000256" key="3">
    <source>
        <dbReference type="ARBA" id="ARBA00022475"/>
    </source>
</evidence>
<dbReference type="InterPro" id="IPR003593">
    <property type="entry name" value="AAA+_ATPase"/>
</dbReference>
<dbReference type="GO" id="GO:0005524">
    <property type="term" value="F:ATP binding"/>
    <property type="evidence" value="ECO:0007669"/>
    <property type="project" value="UniProtKB-KW"/>
</dbReference>
<dbReference type="Pfam" id="PF14524">
    <property type="entry name" value="Wzt_C"/>
    <property type="match status" value="1"/>
</dbReference>
<accession>A0ABM8LV18</accession>
<evidence type="ECO:0000313" key="8">
    <source>
        <dbReference type="Proteomes" id="UP000494161"/>
    </source>
</evidence>
<keyword evidence="2" id="KW-0813">Transport</keyword>
<gene>
    <name evidence="7" type="primary">btuD_8</name>
    <name evidence="7" type="ORF">LMG7053_01950</name>
</gene>
<keyword evidence="8" id="KW-1185">Reference proteome</keyword>
<organism evidence="7 8">
    <name type="scientific">Achromobacter ruhlandii</name>
    <dbReference type="NCBI Taxonomy" id="72557"/>
    <lineage>
        <taxon>Bacteria</taxon>
        <taxon>Pseudomonadati</taxon>
        <taxon>Pseudomonadota</taxon>
        <taxon>Betaproteobacteria</taxon>
        <taxon>Burkholderiales</taxon>
        <taxon>Alcaligenaceae</taxon>
        <taxon>Achromobacter</taxon>
    </lineage>
</organism>
<dbReference type="InterPro" id="IPR050683">
    <property type="entry name" value="Bact_Polysacc_Export_ATP-bd"/>
</dbReference>
<dbReference type="Proteomes" id="UP000494161">
    <property type="component" value="Unassembled WGS sequence"/>
</dbReference>
<keyword evidence="3" id="KW-1003">Cell membrane</keyword>
<dbReference type="Pfam" id="PF00005">
    <property type="entry name" value="ABC_tran"/>
    <property type="match status" value="1"/>
</dbReference>
<dbReference type="InterPro" id="IPR029439">
    <property type="entry name" value="Wzt_C"/>
</dbReference>
<dbReference type="SMART" id="SM00382">
    <property type="entry name" value="AAA"/>
    <property type="match status" value="1"/>
</dbReference>
<feature type="domain" description="ABC transporter" evidence="6">
    <location>
        <begin position="7"/>
        <end position="247"/>
    </location>
</feature>
<evidence type="ECO:0000256" key="5">
    <source>
        <dbReference type="ARBA" id="ARBA00022840"/>
    </source>
</evidence>
<evidence type="ECO:0000256" key="1">
    <source>
        <dbReference type="ARBA" id="ARBA00005417"/>
    </source>
</evidence>
<evidence type="ECO:0000256" key="4">
    <source>
        <dbReference type="ARBA" id="ARBA00022741"/>
    </source>
</evidence>
<dbReference type="EMBL" id="CADILJ010000012">
    <property type="protein sequence ID" value="CAB3945694.1"/>
    <property type="molecule type" value="Genomic_DNA"/>
</dbReference>
<dbReference type="InterPro" id="IPR027417">
    <property type="entry name" value="P-loop_NTPase"/>
</dbReference>
<evidence type="ECO:0000313" key="7">
    <source>
        <dbReference type="EMBL" id="CAB3945694.1"/>
    </source>
</evidence>
<dbReference type="RefSeq" id="WP_049077103.1">
    <property type="nucleotide sequence ID" value="NZ_CADIKY010000003.1"/>
</dbReference>
<keyword evidence="5 7" id="KW-0067">ATP-binding</keyword>
<reference evidence="7 8" key="1">
    <citation type="submission" date="2020-04" db="EMBL/GenBank/DDBJ databases">
        <authorList>
            <person name="De Canck E."/>
        </authorList>
    </citation>
    <scope>NUCLEOTIDE SEQUENCE [LARGE SCALE GENOMIC DNA]</scope>
    <source>
        <strain evidence="7 8">LMG 7053</strain>
    </source>
</reference>
<dbReference type="PANTHER" id="PTHR46743">
    <property type="entry name" value="TEICHOIC ACIDS EXPORT ATP-BINDING PROTEIN TAGH"/>
    <property type="match status" value="1"/>
</dbReference>
<dbReference type="PANTHER" id="PTHR46743:SF2">
    <property type="entry name" value="TEICHOIC ACIDS EXPORT ATP-BINDING PROTEIN TAGH"/>
    <property type="match status" value="1"/>
</dbReference>
<comment type="similarity">
    <text evidence="1">Belongs to the ABC transporter superfamily.</text>
</comment>
<dbReference type="GeneID" id="55563600"/>
<dbReference type="InterPro" id="IPR003439">
    <property type="entry name" value="ABC_transporter-like_ATP-bd"/>
</dbReference>
<evidence type="ECO:0000256" key="2">
    <source>
        <dbReference type="ARBA" id="ARBA00022448"/>
    </source>
</evidence>
<dbReference type="Gene3D" id="3.40.50.300">
    <property type="entry name" value="P-loop containing nucleotide triphosphate hydrolases"/>
    <property type="match status" value="1"/>
</dbReference>
<evidence type="ECO:0000259" key="6">
    <source>
        <dbReference type="PROSITE" id="PS50893"/>
    </source>
</evidence>
<dbReference type="Gene3D" id="2.70.50.60">
    <property type="entry name" value="abc- transporter (atp binding component) like domain"/>
    <property type="match status" value="1"/>
</dbReference>
<dbReference type="PROSITE" id="PS50893">
    <property type="entry name" value="ABC_TRANSPORTER_2"/>
    <property type="match status" value="1"/>
</dbReference>
<dbReference type="CDD" id="cd10147">
    <property type="entry name" value="Wzt_C-like"/>
    <property type="match status" value="1"/>
</dbReference>
<name>A0ABM8LV18_9BURK</name>
<dbReference type="SUPFAM" id="SSF52540">
    <property type="entry name" value="P-loop containing nucleoside triphosphate hydrolases"/>
    <property type="match status" value="1"/>
</dbReference>
<dbReference type="InterPro" id="IPR015860">
    <property type="entry name" value="ABC_transpr_TagH-like"/>
</dbReference>